<comment type="caution">
    <text evidence="1">The sequence shown here is derived from an EMBL/GenBank/DDBJ whole genome shotgun (WGS) entry which is preliminary data.</text>
</comment>
<evidence type="ECO:0000313" key="1">
    <source>
        <dbReference type="EMBL" id="GIF01237.1"/>
    </source>
</evidence>
<proteinExistence type="predicted"/>
<organism evidence="1 2">
    <name type="scientific">Paractinoplanes rishiriensis</name>
    <dbReference type="NCBI Taxonomy" id="1050105"/>
    <lineage>
        <taxon>Bacteria</taxon>
        <taxon>Bacillati</taxon>
        <taxon>Actinomycetota</taxon>
        <taxon>Actinomycetes</taxon>
        <taxon>Micromonosporales</taxon>
        <taxon>Micromonosporaceae</taxon>
        <taxon>Paractinoplanes</taxon>
    </lineage>
</organism>
<protein>
    <submittedName>
        <fullName evidence="1">Uncharacterized protein</fullName>
    </submittedName>
</protein>
<evidence type="ECO:0000313" key="2">
    <source>
        <dbReference type="Proteomes" id="UP000636960"/>
    </source>
</evidence>
<reference evidence="1" key="1">
    <citation type="submission" date="2021-01" db="EMBL/GenBank/DDBJ databases">
        <title>Whole genome shotgun sequence of Actinoplanes rishiriensis NBRC 108556.</title>
        <authorList>
            <person name="Komaki H."/>
            <person name="Tamura T."/>
        </authorList>
    </citation>
    <scope>NUCLEOTIDE SEQUENCE</scope>
    <source>
        <strain evidence="1">NBRC 108556</strain>
    </source>
</reference>
<gene>
    <name evidence="1" type="ORF">Ari01nite_87010</name>
</gene>
<keyword evidence="2" id="KW-1185">Reference proteome</keyword>
<dbReference type="Proteomes" id="UP000636960">
    <property type="component" value="Unassembled WGS sequence"/>
</dbReference>
<accession>A0A919K5F1</accession>
<sequence length="142" mass="14646">MPGAAPAGPEWRTDLRYGVGAATGAEPADLAGVGVEQHSGFDRIVLHFSGGLPGYRVAYRPAGNAGAPALGIRLEHIRGGAERHLRPGLPAVRELRAAPAAAGTARLTVTLPAGTDRLPFRVGLAADAFYVDVVHPDGEHST</sequence>
<name>A0A919K5F1_9ACTN</name>
<dbReference type="AlphaFoldDB" id="A0A919K5F1"/>
<dbReference type="EMBL" id="BOMV01000100">
    <property type="protein sequence ID" value="GIF01237.1"/>
    <property type="molecule type" value="Genomic_DNA"/>
</dbReference>